<keyword evidence="1" id="KW-0732">Signal</keyword>
<evidence type="ECO:0000313" key="2">
    <source>
        <dbReference type="EMBL" id="AEO64441.1"/>
    </source>
</evidence>
<sequence length="156" mass="16740">MKAAFFSLFAFAASALASPIIAQRQVTVQVDTLDNLIQLVKGHTANINKTISAVQENPTVEEQTSTAAALLPELQAITEAVQSVTGGLVQRQVAVSVDAPEVVDGVQEKVQELTLEIASTLNAVIAKVGLCRCFLFPIDPTVPSYRFLHCIEGYTR</sequence>
<evidence type="ECO:0000313" key="3">
    <source>
        <dbReference type="Proteomes" id="UP000008181"/>
    </source>
</evidence>
<dbReference type="Proteomes" id="UP000008181">
    <property type="component" value="Chromosome 1"/>
</dbReference>
<dbReference type="EMBL" id="CP003009">
    <property type="protein sequence ID" value="AEO64441.1"/>
    <property type="molecule type" value="Genomic_DNA"/>
</dbReference>
<keyword evidence="3" id="KW-1185">Reference proteome</keyword>
<dbReference type="RefSeq" id="XP_003650777.1">
    <property type="nucleotide sequence ID" value="XM_003650729.1"/>
</dbReference>
<dbReference type="GeneID" id="11523700"/>
<evidence type="ECO:0000256" key="1">
    <source>
        <dbReference type="SAM" id="SignalP"/>
    </source>
</evidence>
<feature type="signal peptide" evidence="1">
    <location>
        <begin position="1"/>
        <end position="17"/>
    </location>
</feature>
<proteinExistence type="predicted"/>
<feature type="chain" id="PRO_5003435911" description="Cell wall protein" evidence="1">
    <location>
        <begin position="18"/>
        <end position="156"/>
    </location>
</feature>
<accession>G2QTM2</accession>
<dbReference type="KEGG" id="ttt:THITE_2110587"/>
<name>G2QTM2_THETT</name>
<reference evidence="2 3" key="1">
    <citation type="journal article" date="2011" name="Nat. Biotechnol.">
        <title>Comparative genomic analysis of the thermophilic biomass-degrading fungi Myceliophthora thermophila and Thielavia terrestris.</title>
        <authorList>
            <person name="Berka R.M."/>
            <person name="Grigoriev I.V."/>
            <person name="Otillar R."/>
            <person name="Salamov A."/>
            <person name="Grimwood J."/>
            <person name="Reid I."/>
            <person name="Ishmael N."/>
            <person name="John T."/>
            <person name="Darmond C."/>
            <person name="Moisan M.-C."/>
            <person name="Henrissat B."/>
            <person name="Coutinho P.M."/>
            <person name="Lombard V."/>
            <person name="Natvig D.O."/>
            <person name="Lindquist E."/>
            <person name="Schmutz J."/>
            <person name="Lucas S."/>
            <person name="Harris P."/>
            <person name="Powlowski J."/>
            <person name="Bellemare A."/>
            <person name="Taylor D."/>
            <person name="Butler G."/>
            <person name="de Vries R.P."/>
            <person name="Allijn I.E."/>
            <person name="van den Brink J."/>
            <person name="Ushinsky S."/>
            <person name="Storms R."/>
            <person name="Powell A.J."/>
            <person name="Paulsen I.T."/>
            <person name="Elbourne L.D.H."/>
            <person name="Baker S.E."/>
            <person name="Magnuson J."/>
            <person name="LaBoissiere S."/>
            <person name="Clutterbuck A.J."/>
            <person name="Martinez D."/>
            <person name="Wogulis M."/>
            <person name="de Leon A.L."/>
            <person name="Rey M.W."/>
            <person name="Tsang A."/>
        </authorList>
    </citation>
    <scope>NUCLEOTIDE SEQUENCE [LARGE SCALE GENOMIC DNA]</scope>
    <source>
        <strain evidence="3">ATCC 38088 / NRRL 8126</strain>
    </source>
</reference>
<dbReference type="HOGENOM" id="CLU_127827_0_0_1"/>
<protein>
    <recommendedName>
        <fullName evidence="4">Cell wall protein</fullName>
    </recommendedName>
</protein>
<dbReference type="OrthoDB" id="4751730at2759"/>
<organism evidence="2 3">
    <name type="scientific">Thermothielavioides terrestris (strain ATCC 38088 / NRRL 8126)</name>
    <name type="common">Thielavia terrestris</name>
    <dbReference type="NCBI Taxonomy" id="578455"/>
    <lineage>
        <taxon>Eukaryota</taxon>
        <taxon>Fungi</taxon>
        <taxon>Dikarya</taxon>
        <taxon>Ascomycota</taxon>
        <taxon>Pezizomycotina</taxon>
        <taxon>Sordariomycetes</taxon>
        <taxon>Sordariomycetidae</taxon>
        <taxon>Sordariales</taxon>
        <taxon>Chaetomiaceae</taxon>
        <taxon>Thermothielavioides</taxon>
        <taxon>Thermothielavioides terrestris</taxon>
    </lineage>
</organism>
<gene>
    <name evidence="2" type="ORF">THITE_2110587</name>
</gene>
<dbReference type="AlphaFoldDB" id="G2QTM2"/>
<evidence type="ECO:0008006" key="4">
    <source>
        <dbReference type="Google" id="ProtNLM"/>
    </source>
</evidence>
<dbReference type="eggNOG" id="ENOG502S9QT">
    <property type="taxonomic scope" value="Eukaryota"/>
</dbReference>